<dbReference type="GO" id="GO:0120147">
    <property type="term" value="F:formylglycine-generating oxidase activity"/>
    <property type="evidence" value="ECO:0007669"/>
    <property type="project" value="TreeGrafter"/>
</dbReference>
<name>A0A7T7XMS8_9SPIR</name>
<reference evidence="2" key="1">
    <citation type="submission" date="2021-01" db="EMBL/GenBank/DDBJ databases">
        <title>Description of Breznakiella homolactica.</title>
        <authorList>
            <person name="Song Y."/>
            <person name="Brune A."/>
        </authorList>
    </citation>
    <scope>NUCLEOTIDE SEQUENCE</scope>
    <source>
        <strain evidence="2">RmG30</strain>
    </source>
</reference>
<dbReference type="AlphaFoldDB" id="A0A7T7XMS8"/>
<dbReference type="Proteomes" id="UP000595917">
    <property type="component" value="Chromosome"/>
</dbReference>
<dbReference type="InterPro" id="IPR005532">
    <property type="entry name" value="SUMF_dom"/>
</dbReference>
<evidence type="ECO:0000313" key="3">
    <source>
        <dbReference type="Proteomes" id="UP000595917"/>
    </source>
</evidence>
<dbReference type="RefSeq" id="WP_215626547.1">
    <property type="nucleotide sequence ID" value="NZ_CP067089.2"/>
</dbReference>
<sequence length="280" mass="30962">MTAAGYVKKTIPFRGCIPALVFFLVVPFSVFGRTDPVMVAVEGGTFWMGSNESPYAHTERPREVTVSSFFIAETEVTQELYREIQGSNPSRFSGDQRPVDTVSWFEAVRFCNSLSERDGFSPAYTISGNSVTWDRGADGYRLPTEAEWEFAARGGVLGALTDQPLSRSLYSGGANAAQVGWYDGNSGRESKPVKSKNPNELGLYDMSGNVWEWCWDWYADYPREAQTDPQGAAATGSRVLRGGAWFTPVNLLRVTYRYWNAPSFKANSVGFRIARNSAAG</sequence>
<dbReference type="Gene3D" id="3.90.1580.10">
    <property type="entry name" value="paralog of FGE (formylglycine-generating enzyme)"/>
    <property type="match status" value="1"/>
</dbReference>
<dbReference type="EMBL" id="CP067089">
    <property type="protein sequence ID" value="QQO09241.1"/>
    <property type="molecule type" value="Genomic_DNA"/>
</dbReference>
<gene>
    <name evidence="2" type="ORF">JFL75_20300</name>
</gene>
<proteinExistence type="predicted"/>
<accession>A0A7T7XMS8</accession>
<dbReference type="KEGG" id="bhc:JFL75_20300"/>
<evidence type="ECO:0000313" key="2">
    <source>
        <dbReference type="EMBL" id="QQO09241.1"/>
    </source>
</evidence>
<evidence type="ECO:0000259" key="1">
    <source>
        <dbReference type="Pfam" id="PF03781"/>
    </source>
</evidence>
<dbReference type="SUPFAM" id="SSF56436">
    <property type="entry name" value="C-type lectin-like"/>
    <property type="match status" value="1"/>
</dbReference>
<dbReference type="PANTHER" id="PTHR23150:SF19">
    <property type="entry name" value="FORMYLGLYCINE-GENERATING ENZYME"/>
    <property type="match status" value="1"/>
</dbReference>
<organism evidence="2 3">
    <name type="scientific">Breznakiella homolactica</name>
    <dbReference type="NCBI Taxonomy" id="2798577"/>
    <lineage>
        <taxon>Bacteria</taxon>
        <taxon>Pseudomonadati</taxon>
        <taxon>Spirochaetota</taxon>
        <taxon>Spirochaetia</taxon>
        <taxon>Spirochaetales</taxon>
        <taxon>Breznakiellaceae</taxon>
        <taxon>Breznakiella</taxon>
    </lineage>
</organism>
<dbReference type="InterPro" id="IPR016187">
    <property type="entry name" value="CTDL_fold"/>
</dbReference>
<keyword evidence="3" id="KW-1185">Reference proteome</keyword>
<dbReference type="InterPro" id="IPR051043">
    <property type="entry name" value="Sulfatase_Mod_Factor_Kinase"/>
</dbReference>
<feature type="domain" description="Sulfatase-modifying factor enzyme-like" evidence="1">
    <location>
        <begin position="36"/>
        <end position="275"/>
    </location>
</feature>
<dbReference type="Pfam" id="PF03781">
    <property type="entry name" value="FGE-sulfatase"/>
    <property type="match status" value="1"/>
</dbReference>
<protein>
    <submittedName>
        <fullName evidence="2">SUMF1/EgtB/PvdO family nonheme iron enzyme</fullName>
    </submittedName>
</protein>
<dbReference type="InterPro" id="IPR042095">
    <property type="entry name" value="SUMF_sf"/>
</dbReference>
<dbReference type="PANTHER" id="PTHR23150">
    <property type="entry name" value="SULFATASE MODIFYING FACTOR 1, 2"/>
    <property type="match status" value="1"/>
</dbReference>